<feature type="compositionally biased region" description="Polar residues" evidence="1">
    <location>
        <begin position="640"/>
        <end position="654"/>
    </location>
</feature>
<feature type="region of interest" description="Disordered" evidence="1">
    <location>
        <begin position="950"/>
        <end position="1239"/>
    </location>
</feature>
<dbReference type="OrthoDB" id="6244550at2759"/>
<dbReference type="GO" id="GO:0005085">
    <property type="term" value="F:guanyl-nucleotide exchange factor activity"/>
    <property type="evidence" value="ECO:0000318"/>
    <property type="project" value="GO_Central"/>
</dbReference>
<feature type="compositionally biased region" description="Polar residues" evidence="1">
    <location>
        <begin position="995"/>
        <end position="1005"/>
    </location>
</feature>
<sequence length="1356" mass="143099">MLPRHRPFPDPSHPHPRHFLPTISNAQNSRGSSPPISHPPPLHCSTLPFAYSAQHERASAILYRAVPPRSSFSHPTSLPTDPCSQHCYDHRLVCATPFSLDRESLSSRPDQHHHHDDDHDDDRSQARSSTHRAHLAPGLTASDRRHTSLTRLPLLSTTMTATAPVDLLARIGPASGMHSPFSISHPLLARDAPPSSSYYSSSTPRSPFSSSLGPSNDVGAPKNAALLDALAGPSSAMHPSSSSYSSYSPYSSSASISAASPSNLEFRQNSASAISASGNFGGSAASSSTNGTSLGQSGSSSGANRGSADRDRSQRNSGAGDGSDAGGNGDDGSKDAGEKDKSKKANPLVDLLETEAAYVSELSKVIKKVAAAWSRSNFPPPELDTMFRNIESVYRANRNFLKALKEIGPNPSSPKALGDLLMKWIDDLEAPYTRFCENYLADFDAWSTVQSNPRLSKLLQEVSGATDAQGRPVIFSDRKRDPNEPWTLDALFALPHIRLKYYKKLYSRLLKSTQPGRSDHRLLVRANEKLDELVDKSKRRLAVSVLDEAAGRESRDSSFADSNVTSETSPRDRVSSATSASESQSPSVHPVQTSVTKPFPSPPRVSAAEPSNGSNTGPVSSVLRASTPPGIPLLGAPPTAQLNGLSIDQPTISSRRPDLIRVNSETVSVHESGSQTAGEHVASSRTNSLSQPIELLEKRLETSRTLDIFTMKPKKCQLQMNPPNLPFARFMRKSADVVIHFTPSSGAPEISIRRAHMFLLTDLFLVCERMTPSEKAELSKGGVGPDMWLLYPPLAGKHLRVTDLGGQGNVLSITILKKEKLIVHTDSREAKEDWLEHFADCQKFAANLGLKVKTGATSASTPSASSNSNSSGSVPSGATLGSGAPILTTPALSPAISITPSSTHGHDEIVEVPASLSQEAANSPVMNSDLSRQASFNSVASFPKGPAMNSPDLNVFPPGSNSAFSPRSPSPSHFAPGSGPSGPRGSPMMRPAIISPSNGAFSPETSPAFGPARYGPGAVGPNGPNGPINMGRPPLMQDPNMPPRSLGAMRAPGGPNGPGGPMPFPRGGPSPVPGQMAGGGPGNSPGFGPMHVRPGIGPGPGLGTMGLGGPPFLNGAPRPHMGRMAAGATGPQGAPGGPIWAPGSSRPPPNGMPPREAMRRPSAPNLRQASHGSSGGGRTSDEGDGGRSFIRTRSVSSTGSTAPKLPSAMMKEGRDRSERGTDVSPPSSPVSKRQGPFRSTVSAQMRCKLFLKQSHAQWKSLGNTRLKLYHILPDDIKQLVVENDRKTLISTIVLTDGVERVGKVGVAVELSDQGNRTGIIYMLQMRSEESAAGLFGQLLEGSDRTAAAISMGGSLA</sequence>
<feature type="compositionally biased region" description="Polar residues" evidence="1">
    <location>
        <begin position="609"/>
        <end position="619"/>
    </location>
</feature>
<dbReference type="PANTHER" id="PTHR45924">
    <property type="entry name" value="FI17866P1"/>
    <property type="match status" value="1"/>
</dbReference>
<feature type="compositionally biased region" description="Basic and acidic residues" evidence="1">
    <location>
        <begin position="331"/>
        <end position="343"/>
    </location>
</feature>
<feature type="compositionally biased region" description="Polar residues" evidence="1">
    <location>
        <begin position="959"/>
        <end position="971"/>
    </location>
</feature>
<feature type="region of interest" description="Disordered" evidence="1">
    <location>
        <begin position="103"/>
        <end position="147"/>
    </location>
</feature>
<dbReference type="Proteomes" id="UP000000561">
    <property type="component" value="Chromosome 4"/>
</dbReference>
<feature type="domain" description="DH" evidence="2">
    <location>
        <begin position="343"/>
        <end position="540"/>
    </location>
</feature>
<feature type="compositionally biased region" description="Polar residues" evidence="1">
    <location>
        <begin position="1191"/>
        <end position="1201"/>
    </location>
</feature>
<dbReference type="STRING" id="237631.A0A0D1E1Y1"/>
<reference evidence="3 4" key="1">
    <citation type="journal article" date="2006" name="Nature">
        <title>Insights from the genome of the biotrophic fungal plant pathogen Ustilago maydis.</title>
        <authorList>
            <person name="Kamper J."/>
            <person name="Kahmann R."/>
            <person name="Bolker M."/>
            <person name="Ma L.J."/>
            <person name="Brefort T."/>
            <person name="Saville B.J."/>
            <person name="Banuett F."/>
            <person name="Kronstad J.W."/>
            <person name="Gold S.E."/>
            <person name="Muller O."/>
            <person name="Perlin M.H."/>
            <person name="Wosten H.A."/>
            <person name="de Vries R."/>
            <person name="Ruiz-Herrera J."/>
            <person name="Reynaga-Pena C.G."/>
            <person name="Snetselaar K."/>
            <person name="McCann M."/>
            <person name="Perez-Martin J."/>
            <person name="Feldbrugge M."/>
            <person name="Basse C.W."/>
            <person name="Steinberg G."/>
            <person name="Ibeas J.I."/>
            <person name="Holloman W."/>
            <person name="Guzman P."/>
            <person name="Farman M."/>
            <person name="Stajich J.E."/>
            <person name="Sentandreu R."/>
            <person name="Gonzalez-Prieto J.M."/>
            <person name="Kennell J.C."/>
            <person name="Molina L."/>
            <person name="Schirawski J."/>
            <person name="Mendoza-Mendoza A."/>
            <person name="Greilinger D."/>
            <person name="Munch K."/>
            <person name="Rossel N."/>
            <person name="Scherer M."/>
            <person name="Vranes M."/>
            <person name="Ladendorf O."/>
            <person name="Vincon V."/>
            <person name="Fuchs U."/>
            <person name="Sandrock B."/>
            <person name="Meng S."/>
            <person name="Ho E.C."/>
            <person name="Cahill M.J."/>
            <person name="Boyce K.J."/>
            <person name="Klose J."/>
            <person name="Klosterman S.J."/>
            <person name="Deelstra H.J."/>
            <person name="Ortiz-Castellanos L."/>
            <person name="Li W."/>
            <person name="Sanchez-Alonso P."/>
            <person name="Schreier P.H."/>
            <person name="Hauser-Hahn I."/>
            <person name="Vaupel M."/>
            <person name="Koopmann E."/>
            <person name="Friedrich G."/>
            <person name="Voss H."/>
            <person name="Schluter T."/>
            <person name="Margolis J."/>
            <person name="Platt D."/>
            <person name="Swimmer C."/>
            <person name="Gnirke A."/>
            <person name="Chen F."/>
            <person name="Vysotskaia V."/>
            <person name="Mannhaupt G."/>
            <person name="Guldener U."/>
            <person name="Munsterkotter M."/>
            <person name="Haase D."/>
            <person name="Oesterheld M."/>
            <person name="Mewes H.W."/>
            <person name="Mauceli E.W."/>
            <person name="DeCaprio D."/>
            <person name="Wade C.M."/>
            <person name="Butler J."/>
            <person name="Young S."/>
            <person name="Jaffe D.B."/>
            <person name="Calvo S."/>
            <person name="Nusbaum C."/>
            <person name="Galagan J."/>
            <person name="Birren B.W."/>
        </authorList>
    </citation>
    <scope>NUCLEOTIDE SEQUENCE [LARGE SCALE GENOMIC DNA]</scope>
    <source>
        <strain evidence="4">DSM 14603 / FGSC 9021 / UM521</strain>
    </source>
</reference>
<dbReference type="RefSeq" id="XP_011388246.1">
    <property type="nucleotide sequence ID" value="XM_011389944.1"/>
</dbReference>
<dbReference type="GeneID" id="23565156"/>
<feature type="compositionally biased region" description="Low complexity" evidence="1">
    <location>
        <begin position="856"/>
        <end position="879"/>
    </location>
</feature>
<feature type="compositionally biased region" description="Low complexity" evidence="1">
    <location>
        <begin position="279"/>
        <end position="306"/>
    </location>
</feature>
<feature type="region of interest" description="Disordered" evidence="1">
    <location>
        <begin position="1"/>
        <end position="41"/>
    </location>
</feature>
<feature type="compositionally biased region" description="Basic and acidic residues" evidence="1">
    <location>
        <begin position="1211"/>
        <end position="1221"/>
    </location>
</feature>
<feature type="region of interest" description="Disordered" evidence="1">
    <location>
        <begin position="192"/>
        <end position="220"/>
    </location>
</feature>
<feature type="region of interest" description="Disordered" evidence="1">
    <location>
        <begin position="279"/>
        <end position="343"/>
    </location>
</feature>
<proteinExistence type="predicted"/>
<dbReference type="Gene3D" id="1.20.900.10">
    <property type="entry name" value="Dbl homology (DH) domain"/>
    <property type="match status" value="1"/>
</dbReference>
<dbReference type="GO" id="GO:0031267">
    <property type="term" value="F:small GTPase binding"/>
    <property type="evidence" value="ECO:0000318"/>
    <property type="project" value="GO_Central"/>
</dbReference>
<feature type="compositionally biased region" description="Polar residues" evidence="1">
    <location>
        <begin position="559"/>
        <end position="568"/>
    </location>
</feature>
<dbReference type="InterPro" id="IPR000219">
    <property type="entry name" value="DH_dom"/>
</dbReference>
<dbReference type="KEGG" id="uma:UMAG_05206"/>
<evidence type="ECO:0000256" key="1">
    <source>
        <dbReference type="SAM" id="MobiDB-lite"/>
    </source>
</evidence>
<feature type="compositionally biased region" description="Gly residues" evidence="1">
    <location>
        <begin position="319"/>
        <end position="330"/>
    </location>
</feature>
<feature type="compositionally biased region" description="Polar residues" evidence="1">
    <location>
        <begin position="663"/>
        <end position="688"/>
    </location>
</feature>
<dbReference type="SUPFAM" id="SSF48065">
    <property type="entry name" value="DBL homology domain (DH-domain)"/>
    <property type="match status" value="1"/>
</dbReference>
<feature type="compositionally biased region" description="Gly residues" evidence="1">
    <location>
        <begin position="1076"/>
        <end position="1085"/>
    </location>
</feature>
<gene>
    <name evidence="3" type="ORF">UMAG_05206</name>
</gene>
<feature type="region of interest" description="Disordered" evidence="1">
    <location>
        <begin position="548"/>
        <end position="688"/>
    </location>
</feature>
<name>A0A0D1E1Y1_MYCMD</name>
<dbReference type="EMBL" id="CM003143">
    <property type="protein sequence ID" value="KIS70134.1"/>
    <property type="molecule type" value="Genomic_DNA"/>
</dbReference>
<feature type="compositionally biased region" description="Low complexity" evidence="1">
    <location>
        <begin position="1015"/>
        <end position="1034"/>
    </location>
</feature>
<dbReference type="PANTHER" id="PTHR45924:SF2">
    <property type="entry name" value="FI17866P1"/>
    <property type="match status" value="1"/>
</dbReference>
<dbReference type="InParanoid" id="A0A0D1E1Y1"/>
<keyword evidence="4" id="KW-1185">Reference proteome</keyword>
<dbReference type="Pfam" id="PF00621">
    <property type="entry name" value="RhoGEF"/>
    <property type="match status" value="1"/>
</dbReference>
<protein>
    <recommendedName>
        <fullName evidence="2">DH domain-containing protein</fullName>
    </recommendedName>
</protein>
<feature type="compositionally biased region" description="Low complexity" evidence="1">
    <location>
        <begin position="575"/>
        <end position="587"/>
    </location>
</feature>
<feature type="region of interest" description="Disordered" evidence="1">
    <location>
        <begin position="856"/>
        <end position="882"/>
    </location>
</feature>
<feature type="compositionally biased region" description="Low complexity" evidence="1">
    <location>
        <begin position="193"/>
        <end position="211"/>
    </location>
</feature>
<organism evidence="3 4">
    <name type="scientific">Mycosarcoma maydis</name>
    <name type="common">Corn smut fungus</name>
    <name type="synonym">Ustilago maydis</name>
    <dbReference type="NCBI Taxonomy" id="5270"/>
    <lineage>
        <taxon>Eukaryota</taxon>
        <taxon>Fungi</taxon>
        <taxon>Dikarya</taxon>
        <taxon>Basidiomycota</taxon>
        <taxon>Ustilaginomycotina</taxon>
        <taxon>Ustilaginomycetes</taxon>
        <taxon>Ustilaginales</taxon>
        <taxon>Ustilaginaceae</taxon>
        <taxon>Mycosarcoma</taxon>
    </lineage>
</organism>
<feature type="compositionally biased region" description="Pro residues" evidence="1">
    <location>
        <begin position="1058"/>
        <end position="1072"/>
    </location>
</feature>
<feature type="compositionally biased region" description="Basic and acidic residues" evidence="1">
    <location>
        <begin position="103"/>
        <end position="125"/>
    </location>
</feature>
<accession>A0A0D1E1Y1</accession>
<feature type="compositionally biased region" description="Basic and acidic residues" evidence="1">
    <location>
        <begin position="549"/>
        <end position="558"/>
    </location>
</feature>
<dbReference type="SMART" id="SM00325">
    <property type="entry name" value="RhoGEF"/>
    <property type="match status" value="1"/>
</dbReference>
<feature type="compositionally biased region" description="Low complexity" evidence="1">
    <location>
        <begin position="976"/>
        <end position="991"/>
    </location>
</feature>
<evidence type="ECO:0000259" key="2">
    <source>
        <dbReference type="PROSITE" id="PS50010"/>
    </source>
</evidence>
<dbReference type="PROSITE" id="PS50010">
    <property type="entry name" value="DH_2"/>
    <property type="match status" value="1"/>
</dbReference>
<dbReference type="InterPro" id="IPR035899">
    <property type="entry name" value="DBL_dom_sf"/>
</dbReference>
<evidence type="ECO:0000313" key="4">
    <source>
        <dbReference type="Proteomes" id="UP000000561"/>
    </source>
</evidence>
<dbReference type="eggNOG" id="ENOG502QRIS">
    <property type="taxonomic scope" value="Eukaryota"/>
</dbReference>
<evidence type="ECO:0000313" key="3">
    <source>
        <dbReference type="EMBL" id="KIS70134.1"/>
    </source>
</evidence>
<feature type="compositionally biased region" description="Gly residues" evidence="1">
    <location>
        <begin position="1096"/>
        <end position="1109"/>
    </location>
</feature>
<dbReference type="VEuPathDB" id="FungiDB:UMAG_05206"/>